<feature type="compositionally biased region" description="Basic and acidic residues" evidence="2">
    <location>
        <begin position="176"/>
        <end position="189"/>
    </location>
</feature>
<feature type="compositionally biased region" description="Basic and acidic residues" evidence="2">
    <location>
        <begin position="106"/>
        <end position="128"/>
    </location>
</feature>
<accession>B9RCW8</accession>
<proteinExistence type="inferred from homology"/>
<feature type="compositionally biased region" description="Basic and acidic residues" evidence="2">
    <location>
        <begin position="199"/>
        <end position="210"/>
    </location>
</feature>
<dbReference type="InParanoid" id="B9RCW8"/>
<evidence type="ECO:0000313" key="4">
    <source>
        <dbReference type="EMBL" id="EEF50785.1"/>
    </source>
</evidence>
<feature type="region of interest" description="Disordered" evidence="2">
    <location>
        <begin position="303"/>
        <end position="326"/>
    </location>
</feature>
<dbReference type="PANTHER" id="PTHR31471:SF51">
    <property type="entry name" value="REMORIN FAMILY PROTEIN"/>
    <property type="match status" value="1"/>
</dbReference>
<sequence length="340" mass="38329">MEHLIKQTTRVRFTGQQSTGAPGSSKERRIPVQKTPSFKEEKKRPQNWFRRQISWKMNQNHDSNGIERAIAVAAAAYVIASLEESSTPEQKKIGDGTEPSLTPIKSRKEEITVSRPEPETAPTEEKSPVKVVGPASSMKKAPTFTDKRGSSTKKTLSFTDKPALPMKKVPAFAEEQLSRSDDIEPESLKQKTAQLAIRPEIEAPKPDWRIPTKPATSPAKVDRQTSTKPESGGTEADAWERSELAKIKKKYDALEARILSWENKKKKKSRHRLDKSEGELERKRLKALERFRSEVEDVNQIAEGARSKARKEQQNEELKAKEKANKCRKAGKVPTTCFGF</sequence>
<name>B9RCW8_RICCO</name>
<dbReference type="Proteomes" id="UP000008311">
    <property type="component" value="Unassembled WGS sequence"/>
</dbReference>
<feature type="domain" description="Remorin C-terminal" evidence="3">
    <location>
        <begin position="234"/>
        <end position="335"/>
    </location>
</feature>
<reference evidence="5" key="1">
    <citation type="journal article" date="2010" name="Nat. Biotechnol.">
        <title>Draft genome sequence of the oilseed species Ricinus communis.</title>
        <authorList>
            <person name="Chan A.P."/>
            <person name="Crabtree J."/>
            <person name="Zhao Q."/>
            <person name="Lorenzi H."/>
            <person name="Orvis J."/>
            <person name="Puiu D."/>
            <person name="Melake-Berhan A."/>
            <person name="Jones K.M."/>
            <person name="Redman J."/>
            <person name="Chen G."/>
            <person name="Cahoon E.B."/>
            <person name="Gedil M."/>
            <person name="Stanke M."/>
            <person name="Haas B.J."/>
            <person name="Wortman J.R."/>
            <person name="Fraser-Liggett C.M."/>
            <person name="Ravel J."/>
            <person name="Rabinowicz P.D."/>
        </authorList>
    </citation>
    <scope>NUCLEOTIDE SEQUENCE [LARGE SCALE GENOMIC DNA]</scope>
    <source>
        <strain evidence="5">cv. Hale</strain>
    </source>
</reference>
<dbReference type="STRING" id="3988.B9RCW8"/>
<dbReference type="EMBL" id="EQ973775">
    <property type="protein sequence ID" value="EEF50785.1"/>
    <property type="molecule type" value="Genomic_DNA"/>
</dbReference>
<keyword evidence="5" id="KW-1185">Reference proteome</keyword>
<feature type="compositionally biased region" description="Basic and acidic residues" evidence="2">
    <location>
        <begin position="310"/>
        <end position="325"/>
    </location>
</feature>
<comment type="similarity">
    <text evidence="1">Belongs to the remorin family.</text>
</comment>
<dbReference type="Pfam" id="PF03763">
    <property type="entry name" value="Remorin_C"/>
    <property type="match status" value="1"/>
</dbReference>
<dbReference type="FunCoup" id="B9RCW8">
    <property type="interactions" value="215"/>
</dbReference>
<feature type="compositionally biased region" description="Polar residues" evidence="2">
    <location>
        <begin position="1"/>
        <end position="22"/>
    </location>
</feature>
<organism evidence="4 5">
    <name type="scientific">Ricinus communis</name>
    <name type="common">Castor bean</name>
    <dbReference type="NCBI Taxonomy" id="3988"/>
    <lineage>
        <taxon>Eukaryota</taxon>
        <taxon>Viridiplantae</taxon>
        <taxon>Streptophyta</taxon>
        <taxon>Embryophyta</taxon>
        <taxon>Tracheophyta</taxon>
        <taxon>Spermatophyta</taxon>
        <taxon>Magnoliopsida</taxon>
        <taxon>eudicotyledons</taxon>
        <taxon>Gunneridae</taxon>
        <taxon>Pentapetalae</taxon>
        <taxon>rosids</taxon>
        <taxon>fabids</taxon>
        <taxon>Malpighiales</taxon>
        <taxon>Euphorbiaceae</taxon>
        <taxon>Acalyphoideae</taxon>
        <taxon>Acalypheae</taxon>
        <taxon>Ricinus</taxon>
    </lineage>
</organism>
<dbReference type="InterPro" id="IPR005516">
    <property type="entry name" value="Remorin_C"/>
</dbReference>
<feature type="region of interest" description="Disordered" evidence="2">
    <location>
        <begin position="83"/>
        <end position="241"/>
    </location>
</feature>
<evidence type="ECO:0000313" key="5">
    <source>
        <dbReference type="Proteomes" id="UP000008311"/>
    </source>
</evidence>
<protein>
    <submittedName>
        <fullName evidence="4">DNA binding protein, putative</fullName>
    </submittedName>
</protein>
<dbReference type="AlphaFoldDB" id="B9RCW8"/>
<dbReference type="eggNOG" id="ENOG502RZYP">
    <property type="taxonomic scope" value="Eukaryota"/>
</dbReference>
<feature type="region of interest" description="Disordered" evidence="2">
    <location>
        <begin position="1"/>
        <end position="46"/>
    </location>
</feature>
<gene>
    <name evidence="4" type="ORF">RCOM_1621620</name>
</gene>
<evidence type="ECO:0000256" key="1">
    <source>
        <dbReference type="ARBA" id="ARBA00005711"/>
    </source>
</evidence>
<dbReference type="PANTHER" id="PTHR31471">
    <property type="entry name" value="OS02G0116800 PROTEIN"/>
    <property type="match status" value="1"/>
</dbReference>
<evidence type="ECO:0000259" key="3">
    <source>
        <dbReference type="Pfam" id="PF03763"/>
    </source>
</evidence>
<evidence type="ECO:0000256" key="2">
    <source>
        <dbReference type="SAM" id="MobiDB-lite"/>
    </source>
</evidence>